<evidence type="ECO:0000256" key="2">
    <source>
        <dbReference type="ARBA" id="ARBA00022515"/>
    </source>
</evidence>
<dbReference type="EMBL" id="JARPTC010000003">
    <property type="protein sequence ID" value="MDO7786103.1"/>
    <property type="molecule type" value="Genomic_DNA"/>
</dbReference>
<dbReference type="GO" id="GO:0003677">
    <property type="term" value="F:DNA binding"/>
    <property type="evidence" value="ECO:0007669"/>
    <property type="project" value="UniProtKB-UniRule"/>
</dbReference>
<evidence type="ECO:0000256" key="7">
    <source>
        <dbReference type="ARBA" id="ARBA00022840"/>
    </source>
</evidence>
<comment type="catalytic activity">
    <reaction evidence="10 12">
        <text>ATP + H2O = ADP + phosphate + H(+)</text>
        <dbReference type="Rhea" id="RHEA:13065"/>
        <dbReference type="ChEBI" id="CHEBI:15377"/>
        <dbReference type="ChEBI" id="CHEBI:15378"/>
        <dbReference type="ChEBI" id="CHEBI:30616"/>
        <dbReference type="ChEBI" id="CHEBI:43474"/>
        <dbReference type="ChEBI" id="CHEBI:456216"/>
        <dbReference type="EC" id="5.6.2.3"/>
    </reaction>
</comment>
<accession>A0AAW7ZA01</accession>
<dbReference type="AlphaFoldDB" id="A0AAW7ZA01"/>
<dbReference type="GO" id="GO:0042802">
    <property type="term" value="F:identical protein binding"/>
    <property type="evidence" value="ECO:0007669"/>
    <property type="project" value="UniProtKB-ARBA"/>
</dbReference>
<dbReference type="GO" id="GO:0006269">
    <property type="term" value="P:DNA replication, synthesis of primer"/>
    <property type="evidence" value="ECO:0007669"/>
    <property type="project" value="UniProtKB-UniRule"/>
</dbReference>
<comment type="function">
    <text evidence="12">The main replicative DNA helicase, it participates in initiation and elongation during chromosome replication. Travels ahead of the DNA replisome, separating dsDNA into templates for DNA synthesis. A processive ATP-dependent 5'-3' DNA helicase it has DNA-dependent ATPase activity.</text>
</comment>
<keyword evidence="6 12" id="KW-0347">Helicase</keyword>
<dbReference type="Gene3D" id="3.40.50.300">
    <property type="entry name" value="P-loop containing nucleotide triphosphate hydrolases"/>
    <property type="match status" value="1"/>
</dbReference>
<evidence type="ECO:0000256" key="1">
    <source>
        <dbReference type="ARBA" id="ARBA00008428"/>
    </source>
</evidence>
<dbReference type="InterPro" id="IPR027417">
    <property type="entry name" value="P-loop_NTPase"/>
</dbReference>
<dbReference type="Proteomes" id="UP001172911">
    <property type="component" value="Unassembled WGS sequence"/>
</dbReference>
<dbReference type="GO" id="GO:0016787">
    <property type="term" value="F:hydrolase activity"/>
    <property type="evidence" value="ECO:0007669"/>
    <property type="project" value="UniProtKB-KW"/>
</dbReference>
<keyword evidence="7 12" id="KW-0067">ATP-binding</keyword>
<keyword evidence="8 12" id="KW-0238">DNA-binding</keyword>
<dbReference type="Pfam" id="PF00772">
    <property type="entry name" value="DnaB"/>
    <property type="match status" value="1"/>
</dbReference>
<evidence type="ECO:0000256" key="9">
    <source>
        <dbReference type="ARBA" id="ARBA00023235"/>
    </source>
</evidence>
<name>A0AAW7ZA01_9FIRM</name>
<comment type="similarity">
    <text evidence="1 12">Belongs to the helicase family. DnaB subfamily.</text>
</comment>
<sequence length="445" mass="49856">MDFTQTKTPPSNIEAEQSVLGAILLDNSSLLDIAGILRPDHFYREQHRIIYQAAIDLHNNGQPVDLVTLTDKLQADGNIEKAGGFTGVATLANLVPTSANAVSYARIVRDKAITRAIIKKAAQIMQKGYSEDFDSIEDFITEAQTGICDIESKASGKLIPVKDLVIDRVAVIEKRTNKKGITGIPTGHTRLDAYTAGWQPGDLIILAARPSMGKTTYAMQLSAEAAIKHGKKVANFSIEMTKESLLEKWFCNIGMIDTQNMRIGKLTDEEWKNLHQASTKIYNSGLYIDDDPEITVMDIKNRSRRMKQQTGLDLIVVDYLQLIKPHKKTNNRNEEIGQISWGLKSIAKELQVPVIVLSQLSRDVEKRSDKTPMLSDLRDSGSIEQDADIVCFMYRDDYYTKEKSNKKGITDLIIAKQRLGPTGKVELYFQKQWARFAESIKEGEF</sequence>
<keyword evidence="15" id="KW-1185">Reference proteome</keyword>
<keyword evidence="4 12" id="KW-0547">Nucleotide-binding</keyword>
<keyword evidence="5 12" id="KW-0378">Hydrolase</keyword>
<reference evidence="14" key="1">
    <citation type="journal article" date="2023" name="J. Hazard. Mater.">
        <title>Anaerobic biodegradation of pyrene and benzo[a]pyrene by a new sulfate-reducing Desulforamulus aquiferis strain DSA.</title>
        <authorList>
            <person name="Zhang Z."/>
            <person name="Sun J."/>
            <person name="Gong X."/>
            <person name="Wang C."/>
            <person name="Wang H."/>
        </authorList>
    </citation>
    <scope>NUCLEOTIDE SEQUENCE</scope>
    <source>
        <strain evidence="14">DSA</strain>
    </source>
</reference>
<protein>
    <recommendedName>
        <fullName evidence="11 12">Replicative DNA helicase</fullName>
        <ecNumber evidence="11 12">5.6.2.3</ecNumber>
    </recommendedName>
</protein>
<dbReference type="RefSeq" id="WP_304540933.1">
    <property type="nucleotide sequence ID" value="NZ_JARPTC010000003.1"/>
</dbReference>
<dbReference type="PROSITE" id="PS51199">
    <property type="entry name" value="SF4_HELICASE"/>
    <property type="match status" value="1"/>
</dbReference>
<evidence type="ECO:0000256" key="8">
    <source>
        <dbReference type="ARBA" id="ARBA00023125"/>
    </source>
</evidence>
<evidence type="ECO:0000313" key="15">
    <source>
        <dbReference type="Proteomes" id="UP001172911"/>
    </source>
</evidence>
<evidence type="ECO:0000313" key="14">
    <source>
        <dbReference type="EMBL" id="MDO7786103.1"/>
    </source>
</evidence>
<feature type="domain" description="SF4 helicase" evidence="13">
    <location>
        <begin position="177"/>
        <end position="443"/>
    </location>
</feature>
<gene>
    <name evidence="14" type="primary">dnaB</name>
    <name evidence="14" type="ORF">P6N53_02565</name>
</gene>
<dbReference type="NCBIfam" id="NF004384">
    <property type="entry name" value="PRK05748.1"/>
    <property type="match status" value="1"/>
</dbReference>
<dbReference type="SUPFAM" id="SSF48024">
    <property type="entry name" value="N-terminal domain of DnaB helicase"/>
    <property type="match status" value="1"/>
</dbReference>
<evidence type="ECO:0000256" key="12">
    <source>
        <dbReference type="RuleBase" id="RU362085"/>
    </source>
</evidence>
<dbReference type="EC" id="5.6.2.3" evidence="11 12"/>
<dbReference type="FunFam" id="1.10.860.10:FF:000001">
    <property type="entry name" value="Replicative DNA helicase"/>
    <property type="match status" value="1"/>
</dbReference>
<dbReference type="InterPro" id="IPR016136">
    <property type="entry name" value="DNA_helicase_N/primase_C"/>
</dbReference>
<dbReference type="Pfam" id="PF03796">
    <property type="entry name" value="DnaB_C"/>
    <property type="match status" value="1"/>
</dbReference>
<dbReference type="InterPro" id="IPR007693">
    <property type="entry name" value="DNA_helicase_DnaB-like_N"/>
</dbReference>
<keyword evidence="3 12" id="KW-0235">DNA replication</keyword>
<dbReference type="GO" id="GO:0005829">
    <property type="term" value="C:cytosol"/>
    <property type="evidence" value="ECO:0007669"/>
    <property type="project" value="TreeGrafter"/>
</dbReference>
<dbReference type="CDD" id="cd00984">
    <property type="entry name" value="DnaB_C"/>
    <property type="match status" value="1"/>
</dbReference>
<comment type="caution">
    <text evidence="14">The sequence shown here is derived from an EMBL/GenBank/DDBJ whole genome shotgun (WGS) entry which is preliminary data.</text>
</comment>
<organism evidence="14 15">
    <name type="scientific">Desulforamulus aquiferis</name>
    <dbReference type="NCBI Taxonomy" id="1397668"/>
    <lineage>
        <taxon>Bacteria</taxon>
        <taxon>Bacillati</taxon>
        <taxon>Bacillota</taxon>
        <taxon>Clostridia</taxon>
        <taxon>Eubacteriales</taxon>
        <taxon>Peptococcaceae</taxon>
        <taxon>Desulforamulus</taxon>
    </lineage>
</organism>
<evidence type="ECO:0000256" key="10">
    <source>
        <dbReference type="ARBA" id="ARBA00048954"/>
    </source>
</evidence>
<dbReference type="SUPFAM" id="SSF52540">
    <property type="entry name" value="P-loop containing nucleoside triphosphate hydrolases"/>
    <property type="match status" value="1"/>
</dbReference>
<dbReference type="Gene3D" id="1.10.860.10">
    <property type="entry name" value="DNAb Helicase, Chain A"/>
    <property type="match status" value="1"/>
</dbReference>
<dbReference type="NCBIfam" id="TIGR00665">
    <property type="entry name" value="DnaB"/>
    <property type="match status" value="1"/>
</dbReference>
<reference evidence="14" key="2">
    <citation type="submission" date="2023-03" db="EMBL/GenBank/DDBJ databases">
        <authorList>
            <person name="Zhang Z."/>
        </authorList>
    </citation>
    <scope>NUCLEOTIDE SEQUENCE</scope>
    <source>
        <strain evidence="14">DSA</strain>
    </source>
</reference>
<dbReference type="PANTHER" id="PTHR30153">
    <property type="entry name" value="REPLICATIVE DNA HELICASE DNAB"/>
    <property type="match status" value="1"/>
</dbReference>
<keyword evidence="2 12" id="KW-0639">Primosome</keyword>
<evidence type="ECO:0000256" key="6">
    <source>
        <dbReference type="ARBA" id="ARBA00022806"/>
    </source>
</evidence>
<evidence type="ECO:0000256" key="3">
    <source>
        <dbReference type="ARBA" id="ARBA00022705"/>
    </source>
</evidence>
<dbReference type="GO" id="GO:0043139">
    <property type="term" value="F:5'-3' DNA helicase activity"/>
    <property type="evidence" value="ECO:0007669"/>
    <property type="project" value="UniProtKB-EC"/>
</dbReference>
<proteinExistence type="inferred from homology"/>
<dbReference type="InterPro" id="IPR007694">
    <property type="entry name" value="DNA_helicase_DnaB-like_C"/>
</dbReference>
<evidence type="ECO:0000256" key="5">
    <source>
        <dbReference type="ARBA" id="ARBA00022801"/>
    </source>
</evidence>
<keyword evidence="9" id="KW-0413">Isomerase</keyword>
<evidence type="ECO:0000256" key="4">
    <source>
        <dbReference type="ARBA" id="ARBA00022741"/>
    </source>
</evidence>
<dbReference type="GO" id="GO:1990077">
    <property type="term" value="C:primosome complex"/>
    <property type="evidence" value="ECO:0007669"/>
    <property type="project" value="UniProtKB-UniRule"/>
</dbReference>
<dbReference type="PANTHER" id="PTHR30153:SF2">
    <property type="entry name" value="REPLICATIVE DNA HELICASE"/>
    <property type="match status" value="1"/>
</dbReference>
<dbReference type="InterPro" id="IPR007692">
    <property type="entry name" value="DNA_helicase_DnaB"/>
</dbReference>
<dbReference type="FunFam" id="3.40.50.300:FF:000076">
    <property type="entry name" value="Replicative DNA helicase"/>
    <property type="match status" value="1"/>
</dbReference>
<evidence type="ECO:0000256" key="11">
    <source>
        <dbReference type="NCBIfam" id="TIGR00665"/>
    </source>
</evidence>
<dbReference type="GO" id="GO:0005524">
    <property type="term" value="F:ATP binding"/>
    <property type="evidence" value="ECO:0007669"/>
    <property type="project" value="UniProtKB-UniRule"/>
</dbReference>
<evidence type="ECO:0000259" key="13">
    <source>
        <dbReference type="PROSITE" id="PS51199"/>
    </source>
</evidence>
<dbReference type="InterPro" id="IPR036185">
    <property type="entry name" value="DNA_heli_DnaB-like_N_sf"/>
</dbReference>